<accession>A0A852SMZ2</accession>
<reference evidence="1 2" key="1">
    <citation type="submission" date="2020-07" db="EMBL/GenBank/DDBJ databases">
        <title>Sequencing the genomes of 1000 actinobacteria strains.</title>
        <authorList>
            <person name="Klenk H.-P."/>
        </authorList>
    </citation>
    <scope>NUCLEOTIDE SEQUENCE [LARGE SCALE GENOMIC DNA]</scope>
    <source>
        <strain evidence="1 2">DSM 26474</strain>
    </source>
</reference>
<dbReference type="Proteomes" id="UP000549913">
    <property type="component" value="Unassembled WGS sequence"/>
</dbReference>
<evidence type="ECO:0000313" key="2">
    <source>
        <dbReference type="Proteomes" id="UP000549913"/>
    </source>
</evidence>
<sequence length="107" mass="12158">MLILRFAPPLRSRRHEVDAVRTAVWRWESMFRGFEVPSIVGFALDSNWIRLVVEPQCDFGQGAVDVAQVCDEIGRRLEMVLSVGEHGGLVHITFVDPERDSPLPSER</sequence>
<name>A0A852SMZ2_9MICO</name>
<evidence type="ECO:0000313" key="1">
    <source>
        <dbReference type="EMBL" id="NYD70170.1"/>
    </source>
</evidence>
<gene>
    <name evidence="1" type="ORF">BJ984_001328</name>
</gene>
<protein>
    <submittedName>
        <fullName evidence="1">Uncharacterized protein</fullName>
    </submittedName>
</protein>
<organism evidence="1 2">
    <name type="scientific">Herbiconiux flava</name>
    <dbReference type="NCBI Taxonomy" id="881268"/>
    <lineage>
        <taxon>Bacteria</taxon>
        <taxon>Bacillati</taxon>
        <taxon>Actinomycetota</taxon>
        <taxon>Actinomycetes</taxon>
        <taxon>Micrococcales</taxon>
        <taxon>Microbacteriaceae</taxon>
        <taxon>Herbiconiux</taxon>
    </lineage>
</organism>
<dbReference type="AlphaFoldDB" id="A0A852SMZ2"/>
<dbReference type="EMBL" id="JACCBM010000001">
    <property type="protein sequence ID" value="NYD70170.1"/>
    <property type="molecule type" value="Genomic_DNA"/>
</dbReference>
<keyword evidence="2" id="KW-1185">Reference proteome</keyword>
<comment type="caution">
    <text evidence="1">The sequence shown here is derived from an EMBL/GenBank/DDBJ whole genome shotgun (WGS) entry which is preliminary data.</text>
</comment>
<proteinExistence type="predicted"/>
<dbReference type="RefSeq" id="WP_179547364.1">
    <property type="nucleotide sequence ID" value="NZ_BSEW01000001.1"/>
</dbReference>